<dbReference type="GO" id="GO:0016020">
    <property type="term" value="C:membrane"/>
    <property type="evidence" value="ECO:0007669"/>
    <property type="project" value="UniProtKB-SubCell"/>
</dbReference>
<keyword evidence="5 7" id="KW-1133">Transmembrane helix</keyword>
<accession>A0A7H9SLF9</accession>
<evidence type="ECO:0000256" key="6">
    <source>
        <dbReference type="ARBA" id="ARBA00023136"/>
    </source>
</evidence>
<evidence type="ECO:0000256" key="1">
    <source>
        <dbReference type="ARBA" id="ARBA00004141"/>
    </source>
</evidence>
<name>A0A7H9SLF9_BRAPC</name>
<dbReference type="AlphaFoldDB" id="A0A7H9SLF9"/>
<keyword evidence="4 10" id="KW-0067">ATP-binding</keyword>
<dbReference type="PROSITE" id="PS50893">
    <property type="entry name" value="ABC_TRANSPORTER_2"/>
    <property type="match status" value="1"/>
</dbReference>
<dbReference type="InterPro" id="IPR047817">
    <property type="entry name" value="ABC2_TM_bact-type"/>
</dbReference>
<proteinExistence type="evidence at transcript level"/>
<evidence type="ECO:0000256" key="3">
    <source>
        <dbReference type="ARBA" id="ARBA00022741"/>
    </source>
</evidence>
<comment type="subcellular location">
    <subcellularLocation>
        <location evidence="1">Membrane</location>
        <topology evidence="1">Multi-pass membrane protein</topology>
    </subcellularLocation>
</comment>
<feature type="domain" description="ABC transmembrane type-2" evidence="9">
    <location>
        <begin position="488"/>
        <end position="718"/>
    </location>
</feature>
<reference evidence="10" key="2">
    <citation type="submission" date="2020-05" db="EMBL/GenBank/DDBJ databases">
        <authorList>
            <person name="Kang H.-M."/>
            <person name="Kim M.-S."/>
            <person name="Lee J.-S."/>
        </authorList>
    </citation>
    <scope>NUCLEOTIDE SEQUENCE</scope>
</reference>
<dbReference type="Gene3D" id="3.40.1710.10">
    <property type="entry name" value="abc type-2 transporter like domain"/>
    <property type="match status" value="1"/>
</dbReference>
<feature type="transmembrane region" description="Helical" evidence="7">
    <location>
        <begin position="633"/>
        <end position="654"/>
    </location>
</feature>
<feature type="transmembrane region" description="Helical" evidence="7">
    <location>
        <begin position="600"/>
        <end position="621"/>
    </location>
</feature>
<feature type="transmembrane region" description="Helical" evidence="7">
    <location>
        <begin position="693"/>
        <end position="715"/>
    </location>
</feature>
<dbReference type="InterPro" id="IPR003439">
    <property type="entry name" value="ABC_transporter-like_ATP-bd"/>
</dbReference>
<evidence type="ECO:0000256" key="4">
    <source>
        <dbReference type="ARBA" id="ARBA00022840"/>
    </source>
</evidence>
<dbReference type="Pfam" id="PF12698">
    <property type="entry name" value="ABC2_membrane_3"/>
    <property type="match status" value="1"/>
</dbReference>
<feature type="domain" description="ABC transporter" evidence="8">
    <location>
        <begin position="31"/>
        <end position="273"/>
    </location>
</feature>
<keyword evidence="3" id="KW-0547">Nucleotide-binding</keyword>
<dbReference type="Pfam" id="PF00005">
    <property type="entry name" value="ABC_tran"/>
    <property type="match status" value="1"/>
</dbReference>
<feature type="transmembrane region" description="Helical" evidence="7">
    <location>
        <begin position="349"/>
        <end position="369"/>
    </location>
</feature>
<sequence length="724" mass="82900">MTLDTNHCSGEQTLIKQSTTSLSSESRDFALRAFNLSKIFYNGSNLFQSSKSKSVVLNRININVEKNKIYALLGPSGCGKTTLLKCLLGLLKYEHGKVFINQDSLCHKRKNKVNLGELGYMPQETCLYSELTVGEIFFYFGKLYSMSSKEINLREQFLIGLLNLPDSKHLIANMSGGQARRTSLAISLLNRPKILILDEPTVGLDPMLRKKIWDFLDNLAHRDNTTILITTHYIEETRGADCLGFMREGQIIEENSPEFLIKKCNTQILEDIFYLICENQTKECSGSENFVSEELTEYQPSNKVSFDFDEIDENQNTSGESEKKFFISFNRLVANIYKDSLKCLRNKKLLIIQFLVPIIQITFFCLCIGRPVKNLPVGYVNNDNSSFNLSGKIIDEMDNEILNKIFYKNFDSGYQDLKLGKIWSLFVIDQNFGNDVLELYLKKENFKNLNNIVHVYMDNTNQQISLAIRNTLFESLKKVADKYITNDHRRWNDKYNISNFDNFYIFKFEQPVYGQREAVFTNFMAPGIALSVIFFISVASTASNFEFEKRVGLTERAHISGVRTIELLLSQLIVYSFLMTAQVFIILGLLFGFFKLPLKGSFVLLVGLLLSQGFCGLSYGLSLASIFYGEETVIQVTLASFYPILLMSGIIWPIEAQPTWLSNYISKLLPLTYATDSFRAILEKDWSIGNEKVFKGFLVTYAWTILFLIVFLVMFSHKSKFTNR</sequence>
<dbReference type="GO" id="GO:0140359">
    <property type="term" value="F:ABC-type transporter activity"/>
    <property type="evidence" value="ECO:0007669"/>
    <property type="project" value="InterPro"/>
</dbReference>
<dbReference type="InterPro" id="IPR027417">
    <property type="entry name" value="P-loop_NTPase"/>
</dbReference>
<organism evidence="10">
    <name type="scientific">Brachionus plicatilis</name>
    <name type="common">Marine rotifer</name>
    <name type="synonym">Brachionus muelleri</name>
    <dbReference type="NCBI Taxonomy" id="10195"/>
    <lineage>
        <taxon>Eukaryota</taxon>
        <taxon>Metazoa</taxon>
        <taxon>Spiralia</taxon>
        <taxon>Gnathifera</taxon>
        <taxon>Rotifera</taxon>
        <taxon>Eurotatoria</taxon>
        <taxon>Monogononta</taxon>
        <taxon>Pseudotrocha</taxon>
        <taxon>Ploima</taxon>
        <taxon>Brachionidae</taxon>
        <taxon>Brachionus</taxon>
    </lineage>
</organism>
<dbReference type="PANTHER" id="PTHR43038">
    <property type="entry name" value="ATP-BINDING CASSETTE, SUB-FAMILY H, MEMBER 1"/>
    <property type="match status" value="1"/>
</dbReference>
<feature type="transmembrane region" description="Helical" evidence="7">
    <location>
        <begin position="572"/>
        <end position="594"/>
    </location>
</feature>
<dbReference type="EMBL" id="MT524927">
    <property type="protein sequence ID" value="QNH67982.1"/>
    <property type="molecule type" value="mRNA"/>
</dbReference>
<dbReference type="GO" id="GO:0016887">
    <property type="term" value="F:ATP hydrolysis activity"/>
    <property type="evidence" value="ECO:0007669"/>
    <property type="project" value="InterPro"/>
</dbReference>
<dbReference type="InterPro" id="IPR013525">
    <property type="entry name" value="ABC2_TM"/>
</dbReference>
<dbReference type="Gene3D" id="3.40.50.300">
    <property type="entry name" value="P-loop containing nucleotide triphosphate hydrolases"/>
    <property type="match status" value="1"/>
</dbReference>
<evidence type="ECO:0000256" key="2">
    <source>
        <dbReference type="ARBA" id="ARBA00022692"/>
    </source>
</evidence>
<protein>
    <submittedName>
        <fullName evidence="10">ATP-binding cassette transporter subfamily H-like protein 2</fullName>
    </submittedName>
</protein>
<evidence type="ECO:0000259" key="9">
    <source>
        <dbReference type="PROSITE" id="PS51012"/>
    </source>
</evidence>
<evidence type="ECO:0000259" key="8">
    <source>
        <dbReference type="PROSITE" id="PS50893"/>
    </source>
</evidence>
<evidence type="ECO:0000256" key="5">
    <source>
        <dbReference type="ARBA" id="ARBA00022989"/>
    </source>
</evidence>
<evidence type="ECO:0000256" key="7">
    <source>
        <dbReference type="SAM" id="Phobius"/>
    </source>
</evidence>
<keyword evidence="6 7" id="KW-0472">Membrane</keyword>
<dbReference type="GO" id="GO:0005524">
    <property type="term" value="F:ATP binding"/>
    <property type="evidence" value="ECO:0007669"/>
    <property type="project" value="UniProtKB-KW"/>
</dbReference>
<dbReference type="SMART" id="SM00382">
    <property type="entry name" value="AAA"/>
    <property type="match status" value="1"/>
</dbReference>
<dbReference type="SUPFAM" id="SSF52540">
    <property type="entry name" value="P-loop containing nucleoside triphosphate hydrolases"/>
    <property type="match status" value="1"/>
</dbReference>
<keyword evidence="2 7" id="KW-0812">Transmembrane</keyword>
<reference evidence="10" key="1">
    <citation type="journal article" date="2020" name="Comp. Biochem. Physiol. Part D Genomics Proteomics">
        <title>The genome of the marine monogonont rotifer Brachionus rotundiformis and insight into species-specific detoxification components in Brachionus spp.</title>
        <authorList>
            <person name="Kang H.M."/>
            <person name="Kim M.S."/>
            <person name="Choi B.S."/>
            <person name="Kim D.H."/>
            <person name="Kim H.J."/>
            <person name="Hwang U.K."/>
            <person name="Hagiwara A."/>
            <person name="Lee J.S."/>
        </authorList>
    </citation>
    <scope>NUCLEOTIDE SEQUENCE</scope>
</reference>
<dbReference type="PANTHER" id="PTHR43038:SF3">
    <property type="entry name" value="ABC TRANSPORTER G FAMILY MEMBER 20 ISOFORM X1"/>
    <property type="match status" value="1"/>
</dbReference>
<dbReference type="InterPro" id="IPR003593">
    <property type="entry name" value="AAA+_ATPase"/>
</dbReference>
<evidence type="ECO:0000313" key="10">
    <source>
        <dbReference type="EMBL" id="QNH67982.1"/>
    </source>
</evidence>
<dbReference type="PROSITE" id="PS51012">
    <property type="entry name" value="ABC_TM2"/>
    <property type="match status" value="1"/>
</dbReference>